<proteinExistence type="predicted"/>
<sequence>MSHVLGARQLGERWGCNGDLEDRKIRKPLAERRWQSSSKLAVFVSLEEGHSLGVKGLFGDNWLTR</sequence>
<dbReference type="EMBL" id="LGST01000027">
    <property type="protein sequence ID" value="KND99023.1"/>
    <property type="molecule type" value="Genomic_DNA"/>
</dbReference>
<evidence type="ECO:0000313" key="2">
    <source>
        <dbReference type="Proteomes" id="UP000037122"/>
    </source>
</evidence>
<dbReference type="VEuPathDB" id="FungiDB:QG37_04085"/>
<protein>
    <submittedName>
        <fullName evidence="1">Uncharacterized protein</fullName>
    </submittedName>
</protein>
<gene>
    <name evidence="1" type="ORF">QG37_04085</name>
</gene>
<accession>A0A0L0NYI3</accession>
<comment type="caution">
    <text evidence="1">The sequence shown here is derived from an EMBL/GenBank/DDBJ whole genome shotgun (WGS) entry which is preliminary data.</text>
</comment>
<reference evidence="2" key="1">
    <citation type="journal article" date="2015" name="BMC Genomics">
        <title>Draft genome of a commonly misdiagnosed multidrug resistant pathogen Candida auris.</title>
        <authorList>
            <person name="Chatterjee S."/>
            <person name="Alampalli S.V."/>
            <person name="Nageshan R.K."/>
            <person name="Chettiar S.T."/>
            <person name="Joshi S."/>
            <person name="Tatu U.S."/>
        </authorList>
    </citation>
    <scope>NUCLEOTIDE SEQUENCE [LARGE SCALE GENOMIC DNA]</scope>
    <source>
        <strain evidence="2">6684</strain>
    </source>
</reference>
<organism evidence="1 2">
    <name type="scientific">Candidozyma auris</name>
    <name type="common">Yeast</name>
    <name type="synonym">Candida auris</name>
    <dbReference type="NCBI Taxonomy" id="498019"/>
    <lineage>
        <taxon>Eukaryota</taxon>
        <taxon>Fungi</taxon>
        <taxon>Dikarya</taxon>
        <taxon>Ascomycota</taxon>
        <taxon>Saccharomycotina</taxon>
        <taxon>Pichiomycetes</taxon>
        <taxon>Metschnikowiaceae</taxon>
        <taxon>Candidozyma</taxon>
    </lineage>
</organism>
<dbReference type="Proteomes" id="UP000037122">
    <property type="component" value="Unassembled WGS sequence"/>
</dbReference>
<dbReference type="AlphaFoldDB" id="A0A0L0NYI3"/>
<evidence type="ECO:0000313" key="1">
    <source>
        <dbReference type="EMBL" id="KND99023.1"/>
    </source>
</evidence>
<name>A0A0L0NYI3_CANAR</name>